<comment type="caution">
    <text evidence="2">The sequence shown here is derived from an EMBL/GenBank/DDBJ whole genome shotgun (WGS) entry which is preliminary data.</text>
</comment>
<dbReference type="PANTHER" id="PTHR33273">
    <property type="entry name" value="DOMAIN-CONTAINING PROTEIN, PUTATIVE-RELATED"/>
    <property type="match status" value="1"/>
</dbReference>
<dbReference type="Pfam" id="PF14529">
    <property type="entry name" value="Exo_endo_phos_2"/>
    <property type="match status" value="1"/>
</dbReference>
<dbReference type="InterPro" id="IPR005135">
    <property type="entry name" value="Endo/exonuclease/phosphatase"/>
</dbReference>
<dbReference type="Proteomes" id="UP001160148">
    <property type="component" value="Unassembled WGS sequence"/>
</dbReference>
<dbReference type="EMBL" id="CARXXK010000001">
    <property type="protein sequence ID" value="CAI6349113.1"/>
    <property type="molecule type" value="Genomic_DNA"/>
</dbReference>
<evidence type="ECO:0000313" key="2">
    <source>
        <dbReference type="EMBL" id="CAI6349113.1"/>
    </source>
</evidence>
<dbReference type="PANTHER" id="PTHR33273:SF4">
    <property type="entry name" value="ENDONUCLEASE_EXONUCLEASE_PHOSPHATASE DOMAIN-CONTAINING PROTEIN"/>
    <property type="match status" value="1"/>
</dbReference>
<dbReference type="InterPro" id="IPR036691">
    <property type="entry name" value="Endo/exonu/phosph_ase_sf"/>
</dbReference>
<accession>A0AAV0VY48</accession>
<sequence length="327" mass="36919">MISQNFNLLQWNLNGFYKKYNELQLIIQKHNPMVLCLQETNFNDNSIGNIPSYTGYHKNRTNALRSSGGVAIYISDTLYSTQIDLITNLEAIAITIHGKEIITVCNLYLPNQTNFSDNDLVQIINQLPTPFIITGDFNSHNELWGSLTTDKRGTTIGKILKDDNLTLLNTGDNTRLNPHNGNFSAIDLSFSNSALAHRISWTVDSEIYSSDHIPIYISIIPRKSDPKHNTGTRWNLKHPNWQLYTDIIEKEIQIKNPIINNSTPEQLVTFFTNLILNTAGKTIGKSTNNNKPKVPWWNGKIKTAIKLKNTALNHLTRCTGRGRGKSG</sequence>
<protein>
    <recommendedName>
        <fullName evidence="1">Endonuclease/exonuclease/phosphatase domain-containing protein</fullName>
    </recommendedName>
</protein>
<proteinExistence type="predicted"/>
<dbReference type="Gene3D" id="3.60.10.10">
    <property type="entry name" value="Endonuclease/exonuclease/phosphatase"/>
    <property type="match status" value="1"/>
</dbReference>
<reference evidence="2 3" key="1">
    <citation type="submission" date="2023-01" db="EMBL/GenBank/DDBJ databases">
        <authorList>
            <person name="Whitehead M."/>
        </authorList>
    </citation>
    <scope>NUCLEOTIDE SEQUENCE [LARGE SCALE GENOMIC DNA]</scope>
</reference>
<dbReference type="GO" id="GO:0003824">
    <property type="term" value="F:catalytic activity"/>
    <property type="evidence" value="ECO:0007669"/>
    <property type="project" value="InterPro"/>
</dbReference>
<evidence type="ECO:0000259" key="1">
    <source>
        <dbReference type="Pfam" id="PF14529"/>
    </source>
</evidence>
<gene>
    <name evidence="2" type="ORF">MEUPH1_LOCUS5715</name>
</gene>
<dbReference type="AlphaFoldDB" id="A0AAV0VY48"/>
<name>A0AAV0VY48_9HEMI</name>
<evidence type="ECO:0000313" key="3">
    <source>
        <dbReference type="Proteomes" id="UP001160148"/>
    </source>
</evidence>
<keyword evidence="3" id="KW-1185">Reference proteome</keyword>
<organism evidence="2 3">
    <name type="scientific">Macrosiphum euphorbiae</name>
    <name type="common">potato aphid</name>
    <dbReference type="NCBI Taxonomy" id="13131"/>
    <lineage>
        <taxon>Eukaryota</taxon>
        <taxon>Metazoa</taxon>
        <taxon>Ecdysozoa</taxon>
        <taxon>Arthropoda</taxon>
        <taxon>Hexapoda</taxon>
        <taxon>Insecta</taxon>
        <taxon>Pterygota</taxon>
        <taxon>Neoptera</taxon>
        <taxon>Paraneoptera</taxon>
        <taxon>Hemiptera</taxon>
        <taxon>Sternorrhyncha</taxon>
        <taxon>Aphidomorpha</taxon>
        <taxon>Aphidoidea</taxon>
        <taxon>Aphididae</taxon>
        <taxon>Macrosiphini</taxon>
        <taxon>Macrosiphum</taxon>
    </lineage>
</organism>
<dbReference type="SUPFAM" id="SSF56219">
    <property type="entry name" value="DNase I-like"/>
    <property type="match status" value="1"/>
</dbReference>
<feature type="domain" description="Endonuclease/exonuclease/phosphatase" evidence="1">
    <location>
        <begin position="102"/>
        <end position="216"/>
    </location>
</feature>